<accession>A0A892ZHY5</accession>
<dbReference type="PANTHER" id="PTHR43309">
    <property type="entry name" value="5-OXOPROLINASE SUBUNIT C"/>
    <property type="match status" value="1"/>
</dbReference>
<dbReference type="GO" id="GO:0005524">
    <property type="term" value="F:ATP binding"/>
    <property type="evidence" value="ECO:0007669"/>
    <property type="project" value="UniProtKB-KW"/>
</dbReference>
<dbReference type="GO" id="GO:0016787">
    <property type="term" value="F:hydrolase activity"/>
    <property type="evidence" value="ECO:0007669"/>
    <property type="project" value="UniProtKB-KW"/>
</dbReference>
<dbReference type="EMBL" id="CP069798">
    <property type="protein sequence ID" value="QRQ82110.1"/>
    <property type="molecule type" value="Genomic_DNA"/>
</dbReference>
<evidence type="ECO:0000256" key="3">
    <source>
        <dbReference type="ARBA" id="ARBA00022840"/>
    </source>
</evidence>
<dbReference type="InterPro" id="IPR029000">
    <property type="entry name" value="Cyclophilin-like_dom_sf"/>
</dbReference>
<evidence type="ECO:0000313" key="6">
    <source>
        <dbReference type="Proteomes" id="UP000653156"/>
    </source>
</evidence>
<evidence type="ECO:0000313" key="5">
    <source>
        <dbReference type="EMBL" id="QRQ82110.1"/>
    </source>
</evidence>
<dbReference type="KEGG" id="ptes:JQU52_01355"/>
<dbReference type="AlphaFoldDB" id="A0A892ZHY5"/>
<feature type="domain" description="Carboxyltransferase" evidence="4">
    <location>
        <begin position="26"/>
        <end position="318"/>
    </location>
</feature>
<keyword evidence="1" id="KW-0547">Nucleotide-binding</keyword>
<keyword evidence="3" id="KW-0067">ATP-binding</keyword>
<dbReference type="InterPro" id="IPR052708">
    <property type="entry name" value="PxpC"/>
</dbReference>
<dbReference type="InterPro" id="IPR003778">
    <property type="entry name" value="CT_A_B"/>
</dbReference>
<evidence type="ECO:0000256" key="1">
    <source>
        <dbReference type="ARBA" id="ARBA00022741"/>
    </source>
</evidence>
<dbReference type="Gene3D" id="2.40.100.10">
    <property type="entry name" value="Cyclophilin-like"/>
    <property type="match status" value="1"/>
</dbReference>
<sequence length="327" mass="34811">MSRHITLLKPGLATSIQDQGRQGYYHLGIPPSGAMDQYSFRAANLLVGNPETAAVLECTLMGPELRFDSDAVMAVAGAEMVPIIDGEKHPTHTAIAVKAGSHVRFGVMTLGARAYIAISGGIAVPEVLGSRSFYNLGAIGGLDGKKLDTGDVLPLGEPSGSLHSHAELPENLRQPLAKQADIRVLPGLYDHRLSDEGRETFYADSWKVASEADRIGYRYKGGRPLAFQPRQPPFGAGSDPSNIVDAPYPIGSIQVPAGVEPIILHRDAVSGGGYAMIATVISADMDLIGQMQPNYSTRFVAVDMAEALAARAAYQQRLADLRAFFAA</sequence>
<dbReference type="Pfam" id="PF02626">
    <property type="entry name" value="CT_A_B"/>
    <property type="match status" value="1"/>
</dbReference>
<proteinExistence type="predicted"/>
<dbReference type="Proteomes" id="UP000653156">
    <property type="component" value="Chromosome"/>
</dbReference>
<evidence type="ECO:0000256" key="2">
    <source>
        <dbReference type="ARBA" id="ARBA00022801"/>
    </source>
</evidence>
<evidence type="ECO:0000259" key="4">
    <source>
        <dbReference type="SMART" id="SM00797"/>
    </source>
</evidence>
<dbReference type="SMART" id="SM00797">
    <property type="entry name" value="AHS2"/>
    <property type="match status" value="1"/>
</dbReference>
<name>A0A892ZHY5_9NEIS</name>
<reference evidence="5" key="1">
    <citation type="submission" date="2021-02" db="EMBL/GenBank/DDBJ databases">
        <title>Neisseriaceae sp. 26B isolated from the cloaca of a Common Toad-headed Turtle (Mesoclemmys nasuta).</title>
        <authorList>
            <person name="Spergser J."/>
            <person name="Busse H.-J."/>
        </authorList>
    </citation>
    <scope>NUCLEOTIDE SEQUENCE</scope>
    <source>
        <strain evidence="5">26B</strain>
    </source>
</reference>
<protein>
    <submittedName>
        <fullName evidence="5">Biotin-dependent carboxyltransferase</fullName>
    </submittedName>
</protein>
<dbReference type="RefSeq" id="WP_230339402.1">
    <property type="nucleotide sequence ID" value="NZ_CP069798.1"/>
</dbReference>
<dbReference type="SUPFAM" id="SSF50891">
    <property type="entry name" value="Cyclophilin-like"/>
    <property type="match status" value="1"/>
</dbReference>
<dbReference type="PANTHER" id="PTHR43309:SF3">
    <property type="entry name" value="5-OXOPROLINASE SUBUNIT C"/>
    <property type="match status" value="1"/>
</dbReference>
<gene>
    <name evidence="5" type="ORF">JQU52_01355</name>
</gene>
<keyword evidence="6" id="KW-1185">Reference proteome</keyword>
<dbReference type="NCBIfam" id="TIGR00724">
    <property type="entry name" value="urea_amlyse_rel"/>
    <property type="match status" value="1"/>
</dbReference>
<organism evidence="5 6">
    <name type="scientific">Paralysiella testudinis</name>
    <dbReference type="NCBI Taxonomy" id="2809020"/>
    <lineage>
        <taxon>Bacteria</taxon>
        <taxon>Pseudomonadati</taxon>
        <taxon>Pseudomonadota</taxon>
        <taxon>Betaproteobacteria</taxon>
        <taxon>Neisseriales</taxon>
        <taxon>Neisseriaceae</taxon>
        <taxon>Paralysiella</taxon>
    </lineage>
</organism>
<keyword evidence="2" id="KW-0378">Hydrolase</keyword>